<evidence type="ECO:0000313" key="7">
    <source>
        <dbReference type="EMBL" id="KAL0570768.1"/>
    </source>
</evidence>
<protein>
    <recommendedName>
        <fullName evidence="6">MYND-type domain-containing protein</fullName>
    </recommendedName>
</protein>
<dbReference type="PROSITE" id="PS01360">
    <property type="entry name" value="ZF_MYND_1"/>
    <property type="match status" value="1"/>
</dbReference>
<keyword evidence="2 4" id="KW-0863">Zinc-finger</keyword>
<dbReference type="Proteomes" id="UP001465976">
    <property type="component" value="Unassembled WGS sequence"/>
</dbReference>
<evidence type="ECO:0000259" key="6">
    <source>
        <dbReference type="PROSITE" id="PS50865"/>
    </source>
</evidence>
<keyword evidence="1" id="KW-0479">Metal-binding</keyword>
<comment type="caution">
    <text evidence="7">The sequence shown here is derived from an EMBL/GenBank/DDBJ whole genome shotgun (WGS) entry which is preliminary data.</text>
</comment>
<evidence type="ECO:0000313" key="8">
    <source>
        <dbReference type="Proteomes" id="UP001465976"/>
    </source>
</evidence>
<feature type="region of interest" description="Disordered" evidence="5">
    <location>
        <begin position="1"/>
        <end position="41"/>
    </location>
</feature>
<name>A0ABR3F690_9AGAR</name>
<dbReference type="EMBL" id="JBAHYK010000878">
    <property type="protein sequence ID" value="KAL0570768.1"/>
    <property type="molecule type" value="Genomic_DNA"/>
</dbReference>
<evidence type="ECO:0000256" key="4">
    <source>
        <dbReference type="PROSITE-ProRule" id="PRU00134"/>
    </source>
</evidence>
<dbReference type="PROSITE" id="PS50865">
    <property type="entry name" value="ZF_MYND_2"/>
    <property type="match status" value="1"/>
</dbReference>
<sequence>MADELAEAFPGITEEQLLHRPPLSNGRPTPSKKTDSNGEPQYQCTTHKAIDCDVCFDWGKRVVEQVKRVAGTIGKEIPVDLSRDEKLGLMASMGIELPATNRLPDEAIEKKFRSSVDAAQYFGKVVRNGKLDPAGLAVWSTRSGKTLVEAVARGNLGEGMGREGIMRVRGESAFPKYEKAFIELRQGISTIASAMDQGVECAALQDVEHSSAICLRIVELRRIDIEGNESGVPVFSVLYQHHDNTSPAHDGLGWIADNMRSGRGLAEITMSVGAQKLFLVFLRLNAKRLASIYHPPRRPFENLFIPSFIIPVGPITQQDTGSLTKSAGCVVCGNKSSKKCSACLSVEYCGPECQKSHWKEHKPACKSLKGGTWLNVDVVPQHEYLSSFIPGGGSPFSYSFQDPLHGAGNPNTLASSVADSNNIHGTNPFLVKIQKALLGDTGAMLIYDRQRSFQFNLLRAKDGKAHAEALREMNVNSATGLKIYRWAKRTGDRQLSICFDRPPPSDPLW</sequence>
<evidence type="ECO:0000256" key="3">
    <source>
        <dbReference type="ARBA" id="ARBA00022833"/>
    </source>
</evidence>
<accession>A0ABR3F690</accession>
<evidence type="ECO:0000256" key="1">
    <source>
        <dbReference type="ARBA" id="ARBA00022723"/>
    </source>
</evidence>
<gene>
    <name evidence="7" type="ORF">V5O48_011196</name>
</gene>
<evidence type="ECO:0000256" key="2">
    <source>
        <dbReference type="ARBA" id="ARBA00022771"/>
    </source>
</evidence>
<dbReference type="Gene3D" id="6.10.140.2220">
    <property type="match status" value="1"/>
</dbReference>
<dbReference type="InterPro" id="IPR002893">
    <property type="entry name" value="Znf_MYND"/>
</dbReference>
<reference evidence="7 8" key="1">
    <citation type="submission" date="2024-02" db="EMBL/GenBank/DDBJ databases">
        <title>A draft genome for the cacao thread blight pathogen Marasmius crinis-equi.</title>
        <authorList>
            <person name="Cohen S.P."/>
            <person name="Baruah I.K."/>
            <person name="Amoako-Attah I."/>
            <person name="Bukari Y."/>
            <person name="Meinhardt L.W."/>
            <person name="Bailey B.A."/>
        </authorList>
    </citation>
    <scope>NUCLEOTIDE SEQUENCE [LARGE SCALE GENOMIC DNA]</scope>
    <source>
        <strain evidence="7 8">GH-76</strain>
    </source>
</reference>
<keyword evidence="3" id="KW-0862">Zinc</keyword>
<evidence type="ECO:0000256" key="5">
    <source>
        <dbReference type="SAM" id="MobiDB-lite"/>
    </source>
</evidence>
<proteinExistence type="predicted"/>
<feature type="domain" description="MYND-type" evidence="6">
    <location>
        <begin position="329"/>
        <end position="365"/>
    </location>
</feature>
<organism evidence="7 8">
    <name type="scientific">Marasmius crinis-equi</name>
    <dbReference type="NCBI Taxonomy" id="585013"/>
    <lineage>
        <taxon>Eukaryota</taxon>
        <taxon>Fungi</taxon>
        <taxon>Dikarya</taxon>
        <taxon>Basidiomycota</taxon>
        <taxon>Agaricomycotina</taxon>
        <taxon>Agaricomycetes</taxon>
        <taxon>Agaricomycetidae</taxon>
        <taxon>Agaricales</taxon>
        <taxon>Marasmiineae</taxon>
        <taxon>Marasmiaceae</taxon>
        <taxon>Marasmius</taxon>
    </lineage>
</organism>
<keyword evidence="8" id="KW-1185">Reference proteome</keyword>
<dbReference type="SUPFAM" id="SSF144232">
    <property type="entry name" value="HIT/MYND zinc finger-like"/>
    <property type="match status" value="1"/>
</dbReference>
<dbReference type="Pfam" id="PF01753">
    <property type="entry name" value="zf-MYND"/>
    <property type="match status" value="1"/>
</dbReference>